<gene>
    <name evidence="2" type="primary">LOC105134315</name>
</gene>
<dbReference type="RefSeq" id="XP_011036972.1">
    <property type="nucleotide sequence ID" value="XM_011038670.1"/>
</dbReference>
<organism evidence="1 2">
    <name type="scientific">Populus euphratica</name>
    <name type="common">Euphrates poplar</name>
    <dbReference type="NCBI Taxonomy" id="75702"/>
    <lineage>
        <taxon>Eukaryota</taxon>
        <taxon>Viridiplantae</taxon>
        <taxon>Streptophyta</taxon>
        <taxon>Embryophyta</taxon>
        <taxon>Tracheophyta</taxon>
        <taxon>Spermatophyta</taxon>
        <taxon>Magnoliopsida</taxon>
        <taxon>eudicotyledons</taxon>
        <taxon>Gunneridae</taxon>
        <taxon>Pentapetalae</taxon>
        <taxon>rosids</taxon>
        <taxon>fabids</taxon>
        <taxon>Malpighiales</taxon>
        <taxon>Salicaceae</taxon>
        <taxon>Saliceae</taxon>
        <taxon>Populus</taxon>
    </lineage>
</organism>
<dbReference type="SUPFAM" id="SSF51126">
    <property type="entry name" value="Pectin lyase-like"/>
    <property type="match status" value="1"/>
</dbReference>
<keyword evidence="1" id="KW-1185">Reference proteome</keyword>
<evidence type="ECO:0000313" key="1">
    <source>
        <dbReference type="Proteomes" id="UP000694918"/>
    </source>
</evidence>
<proteinExistence type="predicted"/>
<evidence type="ECO:0000313" key="2">
    <source>
        <dbReference type="RefSeq" id="XP_011036972.1"/>
    </source>
</evidence>
<dbReference type="AlphaFoldDB" id="A0AAJ6XZG4"/>
<dbReference type="InterPro" id="IPR011050">
    <property type="entry name" value="Pectin_lyase_fold/virulence"/>
</dbReference>
<name>A0AAJ6XZG4_POPEU</name>
<sequence length="152" mass="16700">MVAVDPYVTGDFTTISEAVAAAPDNSVANDGYAVIYAVNVSMKTPNLMLCTKIRVLREEASVYCSHSCSEFADCDLYRNVDFILGLQIFDIYQELPVDKMFNAITYQGRTDQCIIVATEAANDFASSKGTTKKTQAGLGRNTQELLTCSLRR</sequence>
<accession>A0AAJ6XZG4</accession>
<dbReference type="KEGG" id="peu:105134315"/>
<dbReference type="GeneID" id="105134315"/>
<protein>
    <submittedName>
        <fullName evidence="2">Probable pectinesterase/pectinesterase inhibitor 34</fullName>
    </submittedName>
</protein>
<dbReference type="Proteomes" id="UP000694918">
    <property type="component" value="Unplaced"/>
</dbReference>
<reference evidence="2" key="1">
    <citation type="submission" date="2025-08" db="UniProtKB">
        <authorList>
            <consortium name="RefSeq"/>
        </authorList>
    </citation>
    <scope>IDENTIFICATION</scope>
</reference>